<name>A0A3B0TE13_9ZZZZ</name>
<reference evidence="1" key="1">
    <citation type="submission" date="2018-06" db="EMBL/GenBank/DDBJ databases">
        <authorList>
            <person name="Zhirakovskaya E."/>
        </authorList>
    </citation>
    <scope>NUCLEOTIDE SEQUENCE</scope>
</reference>
<proteinExistence type="predicted"/>
<accession>A0A3B0TE13</accession>
<protein>
    <submittedName>
        <fullName evidence="1">Uncharacterized protein</fullName>
    </submittedName>
</protein>
<dbReference type="EMBL" id="UOEQ01000034">
    <property type="protein sequence ID" value="VAW14373.1"/>
    <property type="molecule type" value="Genomic_DNA"/>
</dbReference>
<organism evidence="1">
    <name type="scientific">hydrothermal vent metagenome</name>
    <dbReference type="NCBI Taxonomy" id="652676"/>
    <lineage>
        <taxon>unclassified sequences</taxon>
        <taxon>metagenomes</taxon>
        <taxon>ecological metagenomes</taxon>
    </lineage>
</organism>
<gene>
    <name evidence="1" type="ORF">MNBD_ALPHA11-1067</name>
</gene>
<evidence type="ECO:0000313" key="1">
    <source>
        <dbReference type="EMBL" id="VAW14373.1"/>
    </source>
</evidence>
<dbReference type="AlphaFoldDB" id="A0A3B0TE13"/>
<sequence length="292" mass="32860">MLGFLQNREKTGKEKPAASGLVLDLSGPVLRRAFEHLAGAAEATGGVERYVGAIALKSSLFEEIMCKGKIHEMSLKDFSDLAAFMAPVRRRMGAELDEKNIGKIIHAIKLLMDGWSDVSTTDKRMEAFINQFPADKSHRWVRDLGAEILHYGAPEIYPLMSRWMWDKKIGTGVLREIWFNEPGAEPQEISVKDDFATFDLMRRELIGFLSDNGVFKNLEFYCDLLCAHIYAGYINDMGGQYLKSDFIESPDPMLHTRRMLGLDAINTETGRTRLKLIDGNIHKLGGDALMLN</sequence>